<dbReference type="EMBL" id="JBHUOM010000012">
    <property type="protein sequence ID" value="MFD2935100.1"/>
    <property type="molecule type" value="Genomic_DNA"/>
</dbReference>
<evidence type="ECO:0000256" key="3">
    <source>
        <dbReference type="RuleBase" id="RU000363"/>
    </source>
</evidence>
<dbReference type="Gene3D" id="3.40.50.720">
    <property type="entry name" value="NAD(P)-binding Rossmann-like Domain"/>
    <property type="match status" value="1"/>
</dbReference>
<dbReference type="PANTHER" id="PTHR43976">
    <property type="entry name" value="SHORT CHAIN DEHYDROGENASE"/>
    <property type="match status" value="1"/>
</dbReference>
<gene>
    <name evidence="4" type="ORF">ACFS25_15010</name>
</gene>
<comment type="similarity">
    <text evidence="1 3">Belongs to the short-chain dehydrogenases/reductases (SDR) family.</text>
</comment>
<dbReference type="EC" id="1.1.-.-" evidence="4"/>
<dbReference type="Pfam" id="PF00106">
    <property type="entry name" value="adh_short"/>
    <property type="match status" value="1"/>
</dbReference>
<dbReference type="PANTHER" id="PTHR43976:SF16">
    <property type="entry name" value="SHORT-CHAIN DEHYDROGENASE_REDUCTASE FAMILY PROTEIN"/>
    <property type="match status" value="1"/>
</dbReference>
<name>A0ABW6AI37_9BACT</name>
<dbReference type="InterPro" id="IPR020904">
    <property type="entry name" value="Sc_DH/Rdtase_CS"/>
</dbReference>
<dbReference type="CDD" id="cd05374">
    <property type="entry name" value="17beta-HSD-like_SDR_c"/>
    <property type="match status" value="1"/>
</dbReference>
<dbReference type="GO" id="GO:0016491">
    <property type="term" value="F:oxidoreductase activity"/>
    <property type="evidence" value="ECO:0007669"/>
    <property type="project" value="UniProtKB-KW"/>
</dbReference>
<dbReference type="PROSITE" id="PS00061">
    <property type="entry name" value="ADH_SHORT"/>
    <property type="match status" value="1"/>
</dbReference>
<dbReference type="InterPro" id="IPR036291">
    <property type="entry name" value="NAD(P)-bd_dom_sf"/>
</dbReference>
<dbReference type="RefSeq" id="WP_381502373.1">
    <property type="nucleotide sequence ID" value="NZ_JBHUOM010000012.1"/>
</dbReference>
<dbReference type="InterPro" id="IPR051911">
    <property type="entry name" value="SDR_oxidoreductase"/>
</dbReference>
<keyword evidence="2 4" id="KW-0560">Oxidoreductase</keyword>
<dbReference type="InterPro" id="IPR002347">
    <property type="entry name" value="SDR_fam"/>
</dbReference>
<reference evidence="5" key="1">
    <citation type="journal article" date="2019" name="Int. J. Syst. Evol. Microbiol.">
        <title>The Global Catalogue of Microorganisms (GCM) 10K type strain sequencing project: providing services to taxonomists for standard genome sequencing and annotation.</title>
        <authorList>
            <consortium name="The Broad Institute Genomics Platform"/>
            <consortium name="The Broad Institute Genome Sequencing Center for Infectious Disease"/>
            <person name="Wu L."/>
            <person name="Ma J."/>
        </authorList>
    </citation>
    <scope>NUCLEOTIDE SEQUENCE [LARGE SCALE GENOMIC DNA]</scope>
    <source>
        <strain evidence="5">KCTC 52490</strain>
    </source>
</reference>
<evidence type="ECO:0000256" key="2">
    <source>
        <dbReference type="ARBA" id="ARBA00023002"/>
    </source>
</evidence>
<accession>A0ABW6AI37</accession>
<evidence type="ECO:0000313" key="4">
    <source>
        <dbReference type="EMBL" id="MFD2935100.1"/>
    </source>
</evidence>
<evidence type="ECO:0000256" key="1">
    <source>
        <dbReference type="ARBA" id="ARBA00006484"/>
    </source>
</evidence>
<sequence>MKNVLVTGATSGIGLTIANKLHQSGVNVFGTSRFPEKYQHQFAFELLELDITSQESIQHCVATLSAKSVVLDALINNAGITINGSAEETSSALAYKQMDTNFWGAVNMTKAILPLMRAQQKGHIITIGSLAGLIGTPFQSYYSASKHALEGFFKSLRLEVKPFNIQVSVIEPGFFKTNLNQSFEYAQPTIAAYDKARTSAVSAFSSSIEKASSPDPVAEVAVRILGTPHPRFSYRVGLDAKMLPILQFFSYRFFEWGAAKTFGL</sequence>
<dbReference type="SUPFAM" id="SSF51735">
    <property type="entry name" value="NAD(P)-binding Rossmann-fold domains"/>
    <property type="match status" value="1"/>
</dbReference>
<organism evidence="4 5">
    <name type="scientific">Spirosoma flavum</name>
    <dbReference type="NCBI Taxonomy" id="2048557"/>
    <lineage>
        <taxon>Bacteria</taxon>
        <taxon>Pseudomonadati</taxon>
        <taxon>Bacteroidota</taxon>
        <taxon>Cytophagia</taxon>
        <taxon>Cytophagales</taxon>
        <taxon>Cytophagaceae</taxon>
        <taxon>Spirosoma</taxon>
    </lineage>
</organism>
<dbReference type="Proteomes" id="UP001597512">
    <property type="component" value="Unassembled WGS sequence"/>
</dbReference>
<dbReference type="PRINTS" id="PR00080">
    <property type="entry name" value="SDRFAMILY"/>
</dbReference>
<keyword evidence="5" id="KW-1185">Reference proteome</keyword>
<evidence type="ECO:0000313" key="5">
    <source>
        <dbReference type="Proteomes" id="UP001597512"/>
    </source>
</evidence>
<dbReference type="PRINTS" id="PR00081">
    <property type="entry name" value="GDHRDH"/>
</dbReference>
<protein>
    <submittedName>
        <fullName evidence="4">SDR family oxidoreductase</fullName>
        <ecNumber evidence="4">1.1.-.-</ecNumber>
    </submittedName>
</protein>
<comment type="caution">
    <text evidence="4">The sequence shown here is derived from an EMBL/GenBank/DDBJ whole genome shotgun (WGS) entry which is preliminary data.</text>
</comment>
<proteinExistence type="inferred from homology"/>